<accession>A0A0V1DNY9</accession>
<proteinExistence type="predicted"/>
<evidence type="ECO:0000313" key="1">
    <source>
        <dbReference type="EMBL" id="KRY63048.1"/>
    </source>
</evidence>
<gene>
    <name evidence="1" type="ORF">T4D_6895</name>
</gene>
<evidence type="ECO:0000313" key="2">
    <source>
        <dbReference type="Proteomes" id="UP000054995"/>
    </source>
</evidence>
<name>A0A0V1DNY9_TRIPS</name>
<comment type="caution">
    <text evidence="1">The sequence shown here is derived from an EMBL/GenBank/DDBJ whole genome shotgun (WGS) entry which is preliminary data.</text>
</comment>
<dbReference type="Proteomes" id="UP000054995">
    <property type="component" value="Unassembled WGS sequence"/>
</dbReference>
<reference evidence="1 2" key="1">
    <citation type="submission" date="2015-01" db="EMBL/GenBank/DDBJ databases">
        <title>Evolution of Trichinella species and genotypes.</title>
        <authorList>
            <person name="Korhonen P.K."/>
            <person name="Edoardo P."/>
            <person name="Giuseppe L.R."/>
            <person name="Gasser R.B."/>
        </authorList>
    </citation>
    <scope>NUCLEOTIDE SEQUENCE [LARGE SCALE GENOMIC DNA]</scope>
    <source>
        <strain evidence="1">ISS470</strain>
    </source>
</reference>
<sequence>MHSLGNYFNLTIKLLYFPNITPFDSVEKGLRLSSIPQCNVIRLERMKAYAAVKFTTGCL</sequence>
<organism evidence="1 2">
    <name type="scientific">Trichinella pseudospiralis</name>
    <name type="common">Parasitic roundworm</name>
    <dbReference type="NCBI Taxonomy" id="6337"/>
    <lineage>
        <taxon>Eukaryota</taxon>
        <taxon>Metazoa</taxon>
        <taxon>Ecdysozoa</taxon>
        <taxon>Nematoda</taxon>
        <taxon>Enoplea</taxon>
        <taxon>Dorylaimia</taxon>
        <taxon>Trichinellida</taxon>
        <taxon>Trichinellidae</taxon>
        <taxon>Trichinella</taxon>
    </lineage>
</organism>
<dbReference type="AlphaFoldDB" id="A0A0V1DNY9"/>
<protein>
    <submittedName>
        <fullName evidence="1">Uncharacterized protein</fullName>
    </submittedName>
</protein>
<dbReference type="EMBL" id="JYDT01002723">
    <property type="protein sequence ID" value="KRY63048.1"/>
    <property type="molecule type" value="Genomic_DNA"/>
</dbReference>
<keyword evidence="2" id="KW-1185">Reference proteome</keyword>